<dbReference type="GO" id="GO:0000444">
    <property type="term" value="C:MIS12/MIND type complex"/>
    <property type="evidence" value="ECO:0007669"/>
    <property type="project" value="InterPro"/>
</dbReference>
<keyword evidence="10" id="KW-0249">Electron transport</keyword>
<feature type="region of interest" description="Disordered" evidence="16">
    <location>
        <begin position="480"/>
        <end position="544"/>
    </location>
</feature>
<evidence type="ECO:0000313" key="19">
    <source>
        <dbReference type="EMBL" id="ETN43447.1"/>
    </source>
</evidence>
<evidence type="ECO:0000256" key="4">
    <source>
        <dbReference type="ARBA" id="ARBA00022448"/>
    </source>
</evidence>
<dbReference type="GO" id="GO:0007059">
    <property type="term" value="P:chromosome segregation"/>
    <property type="evidence" value="ECO:0007669"/>
    <property type="project" value="TreeGrafter"/>
</dbReference>
<feature type="compositionally biased region" description="Basic and acidic residues" evidence="16">
    <location>
        <begin position="692"/>
        <end position="701"/>
    </location>
</feature>
<keyword evidence="5" id="KW-0158">Chromosome</keyword>
<evidence type="ECO:0000256" key="1">
    <source>
        <dbReference type="ARBA" id="ARBA00004123"/>
    </source>
</evidence>
<feature type="compositionally biased region" description="Basic and acidic residues" evidence="16">
    <location>
        <begin position="791"/>
        <end position="802"/>
    </location>
</feature>
<keyword evidence="6" id="KW-0132">Cell division</keyword>
<dbReference type="STRING" id="1220924.W2S445"/>
<feature type="transmembrane region" description="Helical" evidence="17">
    <location>
        <begin position="134"/>
        <end position="153"/>
    </location>
</feature>
<feature type="compositionally biased region" description="Low complexity" evidence="16">
    <location>
        <begin position="417"/>
        <end position="430"/>
    </location>
</feature>
<dbReference type="CDD" id="cd08760">
    <property type="entry name" value="Cyt_b561_FRRS1_like"/>
    <property type="match status" value="1"/>
</dbReference>
<feature type="compositionally biased region" description="Low complexity" evidence="16">
    <location>
        <begin position="524"/>
        <end position="537"/>
    </location>
</feature>
<evidence type="ECO:0000256" key="6">
    <source>
        <dbReference type="ARBA" id="ARBA00022618"/>
    </source>
</evidence>
<evidence type="ECO:0000256" key="15">
    <source>
        <dbReference type="ARBA" id="ARBA00023328"/>
    </source>
</evidence>
<protein>
    <recommendedName>
        <fullName evidence="18">Cytochrome b561 domain-containing protein</fullName>
    </recommendedName>
</protein>
<evidence type="ECO:0000313" key="20">
    <source>
        <dbReference type="Proteomes" id="UP000030752"/>
    </source>
</evidence>
<evidence type="ECO:0000256" key="10">
    <source>
        <dbReference type="ARBA" id="ARBA00022982"/>
    </source>
</evidence>
<sequence length="810" mass="87767">MSELAPPGSSTYNSDTMHVGDGTWDAGRNTFLLPNLVGLNFATMRYNVGMGNRFFSLNGYQGLIRAHGIIAAITFLGLIPAAILIHRFLGRHEFWARRLHIWLSILSLLLATVAFILGFVAVGPERSLSNPHHGIGVALYTLLWFEAINGCFWRNRKKNRLHWPLSLMLHSWVGRATALLGIAQVPLGLTLYGSPVFLFVLYTLWSLALVVTYFVLEWLAGRRIERHGGAPYGTGYGGSEGSYYSEHVTNRPPKEEGRSWGKWLAAGAGAAGLAALWRRRSNREKNRNDVVDSEVSGTSGTSGTSWWDSDAEKRHHEKQGTGFGTRLLQVGAVAGGVAAVKKLFGRRDRDDASDAGPYRPPLGGNTSYTGSDSMSRVEEGLPPHRPTTPTGASPGHVRPNHPLAQPPMTPGRRPSDDSYSYYSYMSGSPSRQDRKGNTFRNALAAGGAAFAVRQLFKNRRQKKEERRTEELRKQRLEEERLARANSAHKYSGDGVAPPRRSRHNRIGSQTASDMSSLTEEPVVPGTAGTPSAAAASALADRPHIRPVGTDPTIVNPGPGGVAPPNMPPVPPAHSFNSSGSDVYTTGSGRQKHRHRNEAAAGLAGAAAGALGAEAVNRRRRQDQQVDSVESPPVSVKVKMHNDGRHVTLRRLTEEEQAAQRRRERRASAAGRRRRNSSFSSGDDADTMGTGAADKRWRRTEAIEAQQAAENAAAAGPSTAPPPPIHMPYPTPPTPGTQGIDPRTGQSYSVPAPPPIPASTSNLGPPGSITSPGTETSGPSEYANNRRRRRAERAQARLAREGRQQNTVDFT</sequence>
<feature type="transmembrane region" description="Helical" evidence="17">
    <location>
        <begin position="260"/>
        <end position="277"/>
    </location>
</feature>
<evidence type="ECO:0000256" key="8">
    <source>
        <dbReference type="ARBA" id="ARBA00022776"/>
    </source>
</evidence>
<feature type="compositionally biased region" description="Low complexity" evidence="16">
    <location>
        <begin position="624"/>
        <end position="636"/>
    </location>
</feature>
<comment type="subcellular location">
    <subcellularLocation>
        <location evidence="3">Chromosome</location>
        <location evidence="3">Centromere</location>
        <location evidence="3">Kinetochore</location>
    </subcellularLocation>
    <subcellularLocation>
        <location evidence="2">Membrane</location>
    </subcellularLocation>
    <subcellularLocation>
        <location evidence="1">Nucleus</location>
    </subcellularLocation>
</comment>
<organism evidence="19 20">
    <name type="scientific">Cyphellophora europaea (strain CBS 101466)</name>
    <name type="common">Phialophora europaea</name>
    <dbReference type="NCBI Taxonomy" id="1220924"/>
    <lineage>
        <taxon>Eukaryota</taxon>
        <taxon>Fungi</taxon>
        <taxon>Dikarya</taxon>
        <taxon>Ascomycota</taxon>
        <taxon>Pezizomycotina</taxon>
        <taxon>Eurotiomycetes</taxon>
        <taxon>Chaetothyriomycetidae</taxon>
        <taxon>Chaetothyriales</taxon>
        <taxon>Cyphellophoraceae</taxon>
        <taxon>Cyphellophora</taxon>
    </lineage>
</organism>
<feature type="compositionally biased region" description="Polar residues" evidence="16">
    <location>
        <begin position="757"/>
        <end position="778"/>
    </location>
</feature>
<evidence type="ECO:0000256" key="3">
    <source>
        <dbReference type="ARBA" id="ARBA00004629"/>
    </source>
</evidence>
<feature type="transmembrane region" description="Helical" evidence="17">
    <location>
        <begin position="196"/>
        <end position="216"/>
    </location>
</feature>
<keyword evidence="15" id="KW-0137">Centromere</keyword>
<keyword evidence="20" id="KW-1185">Reference proteome</keyword>
<dbReference type="PANTHER" id="PTHR15459">
    <property type="entry name" value="POLYAMINE-MODULATED FACTOR 1"/>
    <property type="match status" value="1"/>
</dbReference>
<evidence type="ECO:0000256" key="16">
    <source>
        <dbReference type="SAM" id="MobiDB-lite"/>
    </source>
</evidence>
<feature type="domain" description="Cytochrome b561" evidence="18">
    <location>
        <begin position="30"/>
        <end position="223"/>
    </location>
</feature>
<name>W2S445_CYPE1</name>
<dbReference type="eggNOG" id="KOG4293">
    <property type="taxonomic scope" value="Eukaryota"/>
</dbReference>
<dbReference type="RefSeq" id="XP_008715183.1">
    <property type="nucleotide sequence ID" value="XM_008716961.1"/>
</dbReference>
<dbReference type="EMBL" id="KB822718">
    <property type="protein sequence ID" value="ETN43447.1"/>
    <property type="molecule type" value="Genomic_DNA"/>
</dbReference>
<dbReference type="PROSITE" id="PS50939">
    <property type="entry name" value="CYTOCHROME_B561"/>
    <property type="match status" value="1"/>
</dbReference>
<feature type="region of interest" description="Disordered" evidence="16">
    <location>
        <begin position="617"/>
        <end position="810"/>
    </location>
</feature>
<evidence type="ECO:0000256" key="2">
    <source>
        <dbReference type="ARBA" id="ARBA00004370"/>
    </source>
</evidence>
<dbReference type="PANTHER" id="PTHR15459:SF2">
    <property type="entry name" value="CYTOCHROME B561 DOMAIN-CONTAINING PROTEIN"/>
    <property type="match status" value="1"/>
</dbReference>
<feature type="compositionally biased region" description="Polar residues" evidence="16">
    <location>
        <begin position="364"/>
        <end position="374"/>
    </location>
</feature>
<evidence type="ECO:0000256" key="12">
    <source>
        <dbReference type="ARBA" id="ARBA00023136"/>
    </source>
</evidence>
<evidence type="ECO:0000256" key="7">
    <source>
        <dbReference type="ARBA" id="ARBA00022692"/>
    </source>
</evidence>
<feature type="compositionally biased region" description="Pro residues" evidence="16">
    <location>
        <begin position="718"/>
        <end position="734"/>
    </location>
</feature>
<gene>
    <name evidence="19" type="ORF">HMPREF1541_02606</name>
</gene>
<dbReference type="InParanoid" id="W2S445"/>
<dbReference type="OrthoDB" id="19261at2759"/>
<proteinExistence type="predicted"/>
<dbReference type="InterPro" id="IPR007128">
    <property type="entry name" value="PMF1/Nnf1"/>
</dbReference>
<keyword evidence="7 17" id="KW-0812">Transmembrane</keyword>
<evidence type="ECO:0000256" key="11">
    <source>
        <dbReference type="ARBA" id="ARBA00022989"/>
    </source>
</evidence>
<feature type="transmembrane region" description="Helical" evidence="17">
    <location>
        <begin position="165"/>
        <end position="184"/>
    </location>
</feature>
<keyword evidence="4" id="KW-0813">Transport</keyword>
<dbReference type="AlphaFoldDB" id="W2S445"/>
<feature type="region of interest" description="Disordered" evidence="16">
    <location>
        <begin position="347"/>
        <end position="436"/>
    </location>
</feature>
<dbReference type="GO" id="GO:0051301">
    <property type="term" value="P:cell division"/>
    <property type="evidence" value="ECO:0007669"/>
    <property type="project" value="UniProtKB-KW"/>
</dbReference>
<feature type="compositionally biased region" description="Polar residues" evidence="16">
    <location>
        <begin position="506"/>
        <end position="518"/>
    </location>
</feature>
<keyword evidence="11 17" id="KW-1133">Transmembrane helix</keyword>
<keyword evidence="14" id="KW-0131">Cell cycle</keyword>
<keyword evidence="9" id="KW-0995">Kinetochore</keyword>
<dbReference type="GeneID" id="19969945"/>
<feature type="transmembrane region" description="Helical" evidence="17">
    <location>
        <begin position="64"/>
        <end position="89"/>
    </location>
</feature>
<dbReference type="VEuPathDB" id="FungiDB:HMPREF1541_02606"/>
<feature type="transmembrane region" description="Helical" evidence="17">
    <location>
        <begin position="101"/>
        <end position="122"/>
    </location>
</feature>
<reference evidence="19 20" key="1">
    <citation type="submission" date="2013-03" db="EMBL/GenBank/DDBJ databases">
        <title>The Genome Sequence of Phialophora europaea CBS 101466.</title>
        <authorList>
            <consortium name="The Broad Institute Genomics Platform"/>
            <person name="Cuomo C."/>
            <person name="de Hoog S."/>
            <person name="Gorbushina A."/>
            <person name="Walker B."/>
            <person name="Young S.K."/>
            <person name="Zeng Q."/>
            <person name="Gargeya S."/>
            <person name="Fitzgerald M."/>
            <person name="Haas B."/>
            <person name="Abouelleil A."/>
            <person name="Allen A.W."/>
            <person name="Alvarado L."/>
            <person name="Arachchi H.M."/>
            <person name="Berlin A.M."/>
            <person name="Chapman S.B."/>
            <person name="Gainer-Dewar J."/>
            <person name="Goldberg J."/>
            <person name="Griggs A."/>
            <person name="Gujja S."/>
            <person name="Hansen M."/>
            <person name="Howarth C."/>
            <person name="Imamovic A."/>
            <person name="Ireland A."/>
            <person name="Larimer J."/>
            <person name="McCowan C."/>
            <person name="Murphy C."/>
            <person name="Pearson M."/>
            <person name="Poon T.W."/>
            <person name="Priest M."/>
            <person name="Roberts A."/>
            <person name="Saif S."/>
            <person name="Shea T."/>
            <person name="Sisk P."/>
            <person name="Sykes S."/>
            <person name="Wortman J."/>
            <person name="Nusbaum C."/>
            <person name="Birren B."/>
        </authorList>
    </citation>
    <scope>NUCLEOTIDE SEQUENCE [LARGE SCALE GENOMIC DNA]</scope>
    <source>
        <strain evidence="19 20">CBS 101466</strain>
    </source>
</reference>
<keyword evidence="8" id="KW-0498">Mitosis</keyword>
<feature type="compositionally biased region" description="Low complexity" evidence="16">
    <location>
        <begin position="702"/>
        <end position="717"/>
    </location>
</feature>
<keyword evidence="12 17" id="KW-0472">Membrane</keyword>
<dbReference type="Gene3D" id="1.20.120.1770">
    <property type="match status" value="1"/>
</dbReference>
<feature type="region of interest" description="Disordered" evidence="16">
    <location>
        <begin position="286"/>
        <end position="322"/>
    </location>
</feature>
<feature type="compositionally biased region" description="Basic residues" evidence="16">
    <location>
        <begin position="661"/>
        <end position="675"/>
    </location>
</feature>
<feature type="compositionally biased region" description="Basic and acidic residues" evidence="16">
    <location>
        <begin position="639"/>
        <end position="660"/>
    </location>
</feature>
<evidence type="ECO:0000256" key="17">
    <source>
        <dbReference type="SAM" id="Phobius"/>
    </source>
</evidence>
<dbReference type="GO" id="GO:0005634">
    <property type="term" value="C:nucleus"/>
    <property type="evidence" value="ECO:0007669"/>
    <property type="project" value="UniProtKB-SubCell"/>
</dbReference>
<evidence type="ECO:0000259" key="18">
    <source>
        <dbReference type="PROSITE" id="PS50939"/>
    </source>
</evidence>
<dbReference type="InterPro" id="IPR006593">
    <property type="entry name" value="Cyt_b561/ferric_Rdtase_TM"/>
</dbReference>
<dbReference type="GO" id="GO:0016020">
    <property type="term" value="C:membrane"/>
    <property type="evidence" value="ECO:0007669"/>
    <property type="project" value="UniProtKB-SubCell"/>
</dbReference>
<dbReference type="HOGENOM" id="CLU_007077_1_0_1"/>
<dbReference type="SMART" id="SM00665">
    <property type="entry name" value="B561"/>
    <property type="match status" value="1"/>
</dbReference>
<evidence type="ECO:0000256" key="14">
    <source>
        <dbReference type="ARBA" id="ARBA00023306"/>
    </source>
</evidence>
<keyword evidence="13" id="KW-0539">Nucleus</keyword>
<evidence type="ECO:0000256" key="5">
    <source>
        <dbReference type="ARBA" id="ARBA00022454"/>
    </source>
</evidence>
<evidence type="ECO:0000256" key="13">
    <source>
        <dbReference type="ARBA" id="ARBA00023242"/>
    </source>
</evidence>
<accession>W2S445</accession>
<dbReference type="Proteomes" id="UP000030752">
    <property type="component" value="Unassembled WGS sequence"/>
</dbReference>
<feature type="compositionally biased region" description="Low complexity" evidence="16">
    <location>
        <begin position="293"/>
        <end position="308"/>
    </location>
</feature>
<evidence type="ECO:0000256" key="9">
    <source>
        <dbReference type="ARBA" id="ARBA00022838"/>
    </source>
</evidence>